<protein>
    <submittedName>
        <fullName evidence="2">Sulfotransferase family protein</fullName>
    </submittedName>
</protein>
<name>A0AA49J957_9BACT</name>
<dbReference type="InterPro" id="IPR050571">
    <property type="entry name" value="Class-IV_PLP-Dep_Aminotrnsfr"/>
</dbReference>
<organism evidence="2 3">
    <name type="scientific">Marivirga salinarum</name>
    <dbReference type="NCBI Taxonomy" id="3059078"/>
    <lineage>
        <taxon>Bacteria</taxon>
        <taxon>Pseudomonadati</taxon>
        <taxon>Bacteroidota</taxon>
        <taxon>Cytophagia</taxon>
        <taxon>Cytophagales</taxon>
        <taxon>Marivirgaceae</taxon>
        <taxon>Marivirga</taxon>
    </lineage>
</organism>
<evidence type="ECO:0000313" key="2">
    <source>
        <dbReference type="EMBL" id="WKK74591.2"/>
    </source>
</evidence>
<dbReference type="Proteomes" id="UP001230496">
    <property type="component" value="Chromosome"/>
</dbReference>
<reference evidence="2 3" key="1">
    <citation type="submission" date="2023-08" db="EMBL/GenBank/DDBJ databases">
        <title>Comparative genomics and taxonomic characterization of three novel marine species of genus Marivirga.</title>
        <authorList>
            <person name="Muhammad N."/>
            <person name="Kim S.-G."/>
        </authorList>
    </citation>
    <scope>NUCLEOTIDE SEQUENCE [LARGE SCALE GENOMIC DNA]</scope>
    <source>
        <strain evidence="2 3">BDSF4-3</strain>
    </source>
</reference>
<gene>
    <name evidence="2" type="ORF">QYS49_23180</name>
</gene>
<dbReference type="EMBL" id="CP129971">
    <property type="protein sequence ID" value="WKK74591.2"/>
    <property type="molecule type" value="Genomic_DNA"/>
</dbReference>
<dbReference type="Gene3D" id="3.40.50.300">
    <property type="entry name" value="P-loop containing nucleotide triphosphate hydrolases"/>
    <property type="match status" value="1"/>
</dbReference>
<dbReference type="AlphaFoldDB" id="A0AA49J957"/>
<sequence>MIESVKRISLWSGPRNISTALMYSFAQRKDTKVFDEPLYGYYLKNSNAAEYHPGADEIMASMENDGDKVVNMMLNYSEKPVLFFKNMTHHLLTSLEKNFMKSMVNVILTRDPVEMLPSFAEVIENPSMQDVGYKMHLDIVEKLQSMNLPVIVVDSKSILLNPEKQLNKLCEAIGIPFDTAMLNWEKGAMSEDGVWAKYWYNSIHNSTSFMPYRPKTKPFPEKLKPLLEECQPYYEKLRKIAL</sequence>
<dbReference type="RefSeq" id="WP_308347404.1">
    <property type="nucleotide sequence ID" value="NZ_CP129971.1"/>
</dbReference>
<proteinExistence type="inferred from homology"/>
<evidence type="ECO:0000313" key="3">
    <source>
        <dbReference type="Proteomes" id="UP001230496"/>
    </source>
</evidence>
<dbReference type="GO" id="GO:0019752">
    <property type="term" value="P:carboxylic acid metabolic process"/>
    <property type="evidence" value="ECO:0007669"/>
    <property type="project" value="TreeGrafter"/>
</dbReference>
<dbReference type="KEGG" id="msaa:QYS49_23180"/>
<dbReference type="SUPFAM" id="SSF52540">
    <property type="entry name" value="P-loop containing nucleoside triphosphate hydrolases"/>
    <property type="match status" value="1"/>
</dbReference>
<dbReference type="InterPro" id="IPR027417">
    <property type="entry name" value="P-loop_NTPase"/>
</dbReference>
<accession>A0AA49J957</accession>
<evidence type="ECO:0000256" key="1">
    <source>
        <dbReference type="ARBA" id="ARBA00009320"/>
    </source>
</evidence>
<comment type="similarity">
    <text evidence="1">Belongs to the class-IV pyridoxal-phosphate-dependent aminotransferase family.</text>
</comment>
<dbReference type="PANTHER" id="PTHR42743:SF11">
    <property type="entry name" value="AMINODEOXYCHORISMATE LYASE"/>
    <property type="match status" value="1"/>
</dbReference>
<dbReference type="PANTHER" id="PTHR42743">
    <property type="entry name" value="AMINO-ACID AMINOTRANSFERASE"/>
    <property type="match status" value="1"/>
</dbReference>
<keyword evidence="3" id="KW-1185">Reference proteome</keyword>
<dbReference type="Pfam" id="PF19798">
    <property type="entry name" value="Sulfotransfer_5"/>
    <property type="match status" value="1"/>
</dbReference>